<dbReference type="EMBL" id="GG662514">
    <property type="protein sequence ID" value="EWS72410.1"/>
    <property type="molecule type" value="Genomic_DNA"/>
</dbReference>
<dbReference type="GO" id="GO:0016874">
    <property type="term" value="F:ligase activity"/>
    <property type="evidence" value="ECO:0007669"/>
    <property type="project" value="UniProtKB-KW"/>
</dbReference>
<keyword evidence="2" id="KW-1185">Reference proteome</keyword>
<reference evidence="2" key="1">
    <citation type="journal article" date="2006" name="PLoS Biol.">
        <title>Macronuclear genome sequence of the ciliate Tetrahymena thermophila, a model eukaryote.</title>
        <authorList>
            <person name="Eisen J.A."/>
            <person name="Coyne R.S."/>
            <person name="Wu M."/>
            <person name="Wu D."/>
            <person name="Thiagarajan M."/>
            <person name="Wortman J.R."/>
            <person name="Badger J.H."/>
            <person name="Ren Q."/>
            <person name="Amedeo P."/>
            <person name="Jones K.M."/>
            <person name="Tallon L.J."/>
            <person name="Delcher A.L."/>
            <person name="Salzberg S.L."/>
            <person name="Silva J.C."/>
            <person name="Haas B.J."/>
            <person name="Majoros W.H."/>
            <person name="Farzad M."/>
            <person name="Carlton J.M."/>
            <person name="Smith R.K. Jr."/>
            <person name="Garg J."/>
            <person name="Pearlman R.E."/>
            <person name="Karrer K.M."/>
            <person name="Sun L."/>
            <person name="Manning G."/>
            <person name="Elde N.C."/>
            <person name="Turkewitz A.P."/>
            <person name="Asai D.J."/>
            <person name="Wilkes D.E."/>
            <person name="Wang Y."/>
            <person name="Cai H."/>
            <person name="Collins K."/>
            <person name="Stewart B.A."/>
            <person name="Lee S.R."/>
            <person name="Wilamowska K."/>
            <person name="Weinberg Z."/>
            <person name="Ruzzo W.L."/>
            <person name="Wloga D."/>
            <person name="Gaertig J."/>
            <person name="Frankel J."/>
            <person name="Tsao C.-C."/>
            <person name="Gorovsky M.A."/>
            <person name="Keeling P.J."/>
            <person name="Waller R.F."/>
            <person name="Patron N.J."/>
            <person name="Cherry J.M."/>
            <person name="Stover N.A."/>
            <person name="Krieger C.J."/>
            <person name="del Toro C."/>
            <person name="Ryder H.F."/>
            <person name="Williamson S.C."/>
            <person name="Barbeau R.A."/>
            <person name="Hamilton E.P."/>
            <person name="Orias E."/>
        </authorList>
    </citation>
    <scope>NUCLEOTIDE SEQUENCE [LARGE SCALE GENOMIC DNA]</scope>
    <source>
        <strain evidence="2">SB210</strain>
    </source>
</reference>
<dbReference type="RefSeq" id="XP_012655037.1">
    <property type="nucleotide sequence ID" value="XM_012799583.1"/>
</dbReference>
<dbReference type="GeneID" id="24440600"/>
<proteinExistence type="predicted"/>
<gene>
    <name evidence="1" type="ORF">TTHERM_000773079</name>
</gene>
<protein>
    <submittedName>
        <fullName evidence="1">Tubulin-tyrosine ligase family protein, putative</fullName>
    </submittedName>
</protein>
<dbReference type="OrthoDB" id="327305at2759"/>
<accession>W7WZX9</accession>
<organism evidence="1 2">
    <name type="scientific">Tetrahymena thermophila (strain SB210)</name>
    <dbReference type="NCBI Taxonomy" id="312017"/>
    <lineage>
        <taxon>Eukaryota</taxon>
        <taxon>Sar</taxon>
        <taxon>Alveolata</taxon>
        <taxon>Ciliophora</taxon>
        <taxon>Intramacronucleata</taxon>
        <taxon>Oligohymenophorea</taxon>
        <taxon>Hymenostomatida</taxon>
        <taxon>Tetrahymenina</taxon>
        <taxon>Tetrahymenidae</taxon>
        <taxon>Tetrahymena</taxon>
    </lineage>
</organism>
<dbReference type="Proteomes" id="UP000009168">
    <property type="component" value="Unassembled WGS sequence"/>
</dbReference>
<name>W7WZX9_TETTS</name>
<dbReference type="KEGG" id="tet:TTHERM_000773079"/>
<evidence type="ECO:0000313" key="1">
    <source>
        <dbReference type="EMBL" id="EWS72410.1"/>
    </source>
</evidence>
<dbReference type="InParanoid" id="W7WZX9"/>
<sequence>MWILLCDSILHDRFEIQGTQVYKILKGVSFIKSQVKEEYKIELIKKTLIKLRDIMSIVILDQQYQYKLEQLDEIANIYLKENMLNEQFIKLIDFGFYQIINIIKDKTTTLSDQDLSHIININFIFSINSYYSQTVNNFLQNLDFQRLFDQNLIKMMAIAIFLKSQNQLSLNLDNLIESKLQNYDFNSLSLSDLNILLQSLSQLDVQNTEQIIEIIDQLILESSYEKIQLFTLNDLKNTQIIRQYKDDKLNRFAIIASQSFIQVDDVIDFLEYINQQNIEHLFKELYNVLPQFLAQNCNLYNWEQQCLLYYFMRKDQHLMDDFHYQNGFLNVLKEYIKLYYAQRSSTQKYVQPLPLSSNFYKILSVIDLAELFSDSHYS</sequence>
<dbReference type="AlphaFoldDB" id="W7WZX9"/>
<keyword evidence="1" id="KW-0436">Ligase</keyword>
<evidence type="ECO:0000313" key="2">
    <source>
        <dbReference type="Proteomes" id="UP000009168"/>
    </source>
</evidence>